<evidence type="ECO:0000256" key="6">
    <source>
        <dbReference type="ARBA" id="ARBA00023049"/>
    </source>
</evidence>
<evidence type="ECO:0000256" key="7">
    <source>
        <dbReference type="PIRSR" id="PIRSR621190-1"/>
    </source>
</evidence>
<keyword evidence="6" id="KW-0482">Metalloprotease</keyword>
<dbReference type="InterPro" id="IPR036365">
    <property type="entry name" value="PGBD-like_sf"/>
</dbReference>
<dbReference type="GO" id="GO:0030198">
    <property type="term" value="P:extracellular matrix organization"/>
    <property type="evidence" value="ECO:0007669"/>
    <property type="project" value="TreeGrafter"/>
</dbReference>
<feature type="binding site" evidence="8">
    <location>
        <position position="255"/>
    </location>
    <ligand>
        <name>Zn(2+)</name>
        <dbReference type="ChEBI" id="CHEBI:29105"/>
        <label>2</label>
        <note>catalytic</note>
    </ligand>
</feature>
<feature type="domain" description="Peptidase metallopeptidase" evidence="10">
    <location>
        <begin position="135"/>
        <end position="299"/>
    </location>
</feature>
<dbReference type="InterPro" id="IPR006026">
    <property type="entry name" value="Peptidase_Metallo"/>
</dbReference>
<feature type="binding site" evidence="8">
    <location>
        <position position="273"/>
    </location>
    <ligand>
        <name>Zn(2+)</name>
        <dbReference type="ChEBI" id="CHEBI:29105"/>
        <label>2</label>
        <note>catalytic</note>
    </ligand>
</feature>
<dbReference type="SUPFAM" id="SSF55486">
    <property type="entry name" value="Metalloproteases ('zincins'), catalytic domain"/>
    <property type="match status" value="1"/>
</dbReference>
<feature type="binding site" evidence="8">
    <location>
        <position position="259"/>
    </location>
    <ligand>
        <name>Zn(2+)</name>
        <dbReference type="ChEBI" id="CHEBI:29105"/>
        <label>2</label>
        <note>catalytic</note>
    </ligand>
</feature>
<proteinExistence type="inferred from homology"/>
<feature type="active site" evidence="7">
    <location>
        <position position="256"/>
    </location>
</feature>
<comment type="similarity">
    <text evidence="1">Belongs to the peptidase M10A family.</text>
</comment>
<evidence type="ECO:0000256" key="2">
    <source>
        <dbReference type="ARBA" id="ARBA00022670"/>
    </source>
</evidence>
<feature type="binding site" evidence="8">
    <location>
        <position position="226"/>
    </location>
    <ligand>
        <name>Ca(2+)</name>
        <dbReference type="ChEBI" id="CHEBI:29108"/>
        <label>2</label>
    </ligand>
</feature>
<accession>A0A914VK11</accession>
<feature type="binding site" evidence="8">
    <location>
        <position position="325"/>
    </location>
    <ligand>
        <name>Ca(2+)</name>
        <dbReference type="ChEBI" id="CHEBI:29108"/>
        <label>5</label>
    </ligand>
</feature>
<dbReference type="InterPro" id="IPR001818">
    <property type="entry name" value="Pept_M10_metallopeptidase"/>
</dbReference>
<dbReference type="InterPro" id="IPR024079">
    <property type="entry name" value="MetalloPept_cat_dom_sf"/>
</dbReference>
<keyword evidence="3 8" id="KW-0479">Metal-binding</keyword>
<evidence type="ECO:0000256" key="5">
    <source>
        <dbReference type="ARBA" id="ARBA00022833"/>
    </source>
</evidence>
<feature type="compositionally biased region" description="Acidic residues" evidence="9">
    <location>
        <begin position="308"/>
        <end position="322"/>
    </location>
</feature>
<comment type="cofactor">
    <cofactor evidence="8">
        <name>Zn(2+)</name>
        <dbReference type="ChEBI" id="CHEBI:29105"/>
    </cofactor>
    <text evidence="8">Binds 2 Zn(2+) ions per subunit.</text>
</comment>
<evidence type="ECO:0000256" key="1">
    <source>
        <dbReference type="ARBA" id="ARBA00010370"/>
    </source>
</evidence>
<evidence type="ECO:0000256" key="4">
    <source>
        <dbReference type="ARBA" id="ARBA00022801"/>
    </source>
</evidence>
<dbReference type="GO" id="GO:0031012">
    <property type="term" value="C:extracellular matrix"/>
    <property type="evidence" value="ECO:0007669"/>
    <property type="project" value="InterPro"/>
</dbReference>
<dbReference type="AlphaFoldDB" id="A0A914VK11"/>
<keyword evidence="4" id="KW-0378">Hydrolase</keyword>
<keyword evidence="2" id="KW-0645">Protease</keyword>
<dbReference type="WBParaSite" id="PSAMB.scaffold2065size25630.g16183.t1">
    <property type="protein sequence ID" value="PSAMB.scaffold2065size25630.g16183.t1"/>
    <property type="gene ID" value="PSAMB.scaffold2065size25630.g16183"/>
</dbReference>
<keyword evidence="5 8" id="KW-0862">Zinc</keyword>
<feature type="binding site" evidence="8">
    <location>
        <position position="265"/>
    </location>
    <ligand>
        <name>Zn(2+)</name>
        <dbReference type="ChEBI" id="CHEBI:29105"/>
        <label>2</label>
        <note>catalytic</note>
    </ligand>
</feature>
<feature type="binding site" evidence="8">
    <location>
        <position position="323"/>
    </location>
    <ligand>
        <name>Ca(2+)</name>
        <dbReference type="ChEBI" id="CHEBI:29108"/>
        <label>4</label>
    </ligand>
</feature>
<feature type="binding site" evidence="8">
    <location>
        <position position="213"/>
    </location>
    <ligand>
        <name>Zn(2+)</name>
        <dbReference type="ChEBI" id="CHEBI:29105"/>
        <label>1</label>
    </ligand>
</feature>
<feature type="binding site" evidence="8">
    <location>
        <position position="207"/>
    </location>
    <ligand>
        <name>Ca(2+)</name>
        <dbReference type="ChEBI" id="CHEBI:29108"/>
        <label>3</label>
    </ligand>
</feature>
<dbReference type="CDD" id="cd04278">
    <property type="entry name" value="ZnMc_MMP"/>
    <property type="match status" value="1"/>
</dbReference>
<dbReference type="GO" id="GO:0006508">
    <property type="term" value="P:proteolysis"/>
    <property type="evidence" value="ECO:0007669"/>
    <property type="project" value="UniProtKB-KW"/>
</dbReference>
<feature type="binding site" evidence="8">
    <location>
        <position position="231"/>
    </location>
    <ligand>
        <name>Ca(2+)</name>
        <dbReference type="ChEBI" id="CHEBI:29108"/>
        <label>1</label>
    </ligand>
</feature>
<name>A0A914VK11_9BILA</name>
<dbReference type="PRINTS" id="PR00138">
    <property type="entry name" value="MATRIXIN"/>
</dbReference>
<feature type="binding site" description="in inhibited form" evidence="8">
    <location>
        <position position="98"/>
    </location>
    <ligand>
        <name>Zn(2+)</name>
        <dbReference type="ChEBI" id="CHEBI:29105"/>
        <label>2</label>
        <note>catalytic</note>
    </ligand>
</feature>
<evidence type="ECO:0000313" key="12">
    <source>
        <dbReference type="WBParaSite" id="PSAMB.scaffold2065size25630.g16183.t1"/>
    </source>
</evidence>
<feature type="binding site" evidence="8">
    <location>
        <position position="201"/>
    </location>
    <ligand>
        <name>Zn(2+)</name>
        <dbReference type="ChEBI" id="CHEBI:29105"/>
        <label>1</label>
    </ligand>
</feature>
<feature type="binding site" evidence="8">
    <location>
        <position position="199"/>
    </location>
    <ligand>
        <name>Zn(2+)</name>
        <dbReference type="ChEBI" id="CHEBI:29105"/>
        <label>1</label>
    </ligand>
</feature>
<keyword evidence="8" id="KW-0106">Calcium</keyword>
<feature type="region of interest" description="Disordered" evidence="9">
    <location>
        <begin position="299"/>
        <end position="323"/>
    </location>
</feature>
<dbReference type="Pfam" id="PF01471">
    <property type="entry name" value="PG_binding_1"/>
    <property type="match status" value="1"/>
</dbReference>
<keyword evidence="11" id="KW-1185">Reference proteome</keyword>
<dbReference type="SMART" id="SM00235">
    <property type="entry name" value="ZnMc"/>
    <property type="match status" value="1"/>
</dbReference>
<dbReference type="GO" id="GO:0030574">
    <property type="term" value="P:collagen catabolic process"/>
    <property type="evidence" value="ECO:0007669"/>
    <property type="project" value="TreeGrafter"/>
</dbReference>
<evidence type="ECO:0000256" key="3">
    <source>
        <dbReference type="ARBA" id="ARBA00022723"/>
    </source>
</evidence>
<comment type="cofactor">
    <cofactor evidence="8">
        <name>Ca(2+)</name>
        <dbReference type="ChEBI" id="CHEBI:29108"/>
    </cofactor>
    <text evidence="8">Can bind about 5 Ca(2+) ions per subunit.</text>
</comment>
<dbReference type="GO" id="GO:0008270">
    <property type="term" value="F:zinc ion binding"/>
    <property type="evidence" value="ECO:0007669"/>
    <property type="project" value="InterPro"/>
</dbReference>
<dbReference type="Gene3D" id="3.40.390.10">
    <property type="entry name" value="Collagenase (Catalytic Domain)"/>
    <property type="match status" value="1"/>
</dbReference>
<dbReference type="InterPro" id="IPR021190">
    <property type="entry name" value="Pept_M10A"/>
</dbReference>
<evidence type="ECO:0000313" key="11">
    <source>
        <dbReference type="Proteomes" id="UP000887566"/>
    </source>
</evidence>
<dbReference type="Pfam" id="PF00413">
    <property type="entry name" value="Peptidase_M10"/>
    <property type="match status" value="1"/>
</dbReference>
<protein>
    <submittedName>
        <fullName evidence="12">Peptidase metallopeptidase domain-containing protein</fullName>
    </submittedName>
</protein>
<sequence>MKVDLKNGRYMMLGIALQFLATASAVYARPVSNANVFPSSLVDYMERYGYLSAGSGSESVRSRSSVESALRRLQRFNGLEVTGVIDEATNKLLAQKRCGVADFQTEEDLDMMKRRRRRSVSFRSLLRRSKRYVLHTKLWSSNEVSFRIGNTASSLPMSEVRPIILKALRAWEEVSGLRFVEKSPTESATIEISFQRRDHGDNQPFKGTEVLAHAFLPDDQSRHTGDIHFNDGLTWSKLSYFTPENDVRLLPIAIHEIGHSLGLQHSDVTDSIMRPTHDPEDSPHLTSDDIEAIQSSYGKPQANLQNVDSEESEEGEESEEQGDAIQNRYIKIYDEDKVYFHFQIKNKQSGYKVTLTHNDGEKTTITLARALNDWLLLFESTDDSHHTYHISRLSHGHTLRIQYEGETDTFVKIS</sequence>
<dbReference type="PANTHER" id="PTHR10201">
    <property type="entry name" value="MATRIX METALLOPROTEINASE"/>
    <property type="match status" value="1"/>
</dbReference>
<dbReference type="Proteomes" id="UP000887566">
    <property type="component" value="Unplaced"/>
</dbReference>
<evidence type="ECO:0000256" key="8">
    <source>
        <dbReference type="PIRSR" id="PIRSR621190-2"/>
    </source>
</evidence>
<dbReference type="InterPro" id="IPR002477">
    <property type="entry name" value="Peptidoglycan-bd-like"/>
</dbReference>
<dbReference type="InterPro" id="IPR033739">
    <property type="entry name" value="M10A_MMP"/>
</dbReference>
<dbReference type="PANTHER" id="PTHR10201:SF323">
    <property type="entry name" value="MATRIX METALLOPROTEINASE-21"/>
    <property type="match status" value="1"/>
</dbReference>
<organism evidence="11 12">
    <name type="scientific">Plectus sambesii</name>
    <dbReference type="NCBI Taxonomy" id="2011161"/>
    <lineage>
        <taxon>Eukaryota</taxon>
        <taxon>Metazoa</taxon>
        <taxon>Ecdysozoa</taxon>
        <taxon>Nematoda</taxon>
        <taxon>Chromadorea</taxon>
        <taxon>Plectida</taxon>
        <taxon>Plectina</taxon>
        <taxon>Plectoidea</taxon>
        <taxon>Plectidae</taxon>
        <taxon>Plectus</taxon>
    </lineage>
</organism>
<feature type="binding site" evidence="8">
    <location>
        <position position="228"/>
    </location>
    <ligand>
        <name>Zn(2+)</name>
        <dbReference type="ChEBI" id="CHEBI:29105"/>
        <label>1</label>
    </ligand>
</feature>
<reference evidence="12" key="1">
    <citation type="submission" date="2022-11" db="UniProtKB">
        <authorList>
            <consortium name="WormBaseParasite"/>
        </authorList>
    </citation>
    <scope>IDENTIFICATION</scope>
</reference>
<evidence type="ECO:0000259" key="10">
    <source>
        <dbReference type="SMART" id="SM00235"/>
    </source>
</evidence>
<evidence type="ECO:0000256" key="9">
    <source>
        <dbReference type="SAM" id="MobiDB-lite"/>
    </source>
</evidence>
<dbReference type="GO" id="GO:0004222">
    <property type="term" value="F:metalloendopeptidase activity"/>
    <property type="evidence" value="ECO:0007669"/>
    <property type="project" value="InterPro"/>
</dbReference>
<dbReference type="SUPFAM" id="SSF47090">
    <property type="entry name" value="PGBD-like"/>
    <property type="match status" value="1"/>
</dbReference>